<name>A0ACA9N560_9GLOM</name>
<keyword evidence="2" id="KW-1185">Reference proteome</keyword>
<evidence type="ECO:0000313" key="1">
    <source>
        <dbReference type="EMBL" id="CAG8633260.1"/>
    </source>
</evidence>
<dbReference type="Proteomes" id="UP000789860">
    <property type="component" value="Unassembled WGS sequence"/>
</dbReference>
<comment type="caution">
    <text evidence="1">The sequence shown here is derived from an EMBL/GenBank/DDBJ whole genome shotgun (WGS) entry which is preliminary data.</text>
</comment>
<evidence type="ECO:0000313" key="2">
    <source>
        <dbReference type="Proteomes" id="UP000789860"/>
    </source>
</evidence>
<accession>A0ACA9N560</accession>
<proteinExistence type="predicted"/>
<feature type="non-terminal residue" evidence="1">
    <location>
        <position position="135"/>
    </location>
</feature>
<dbReference type="EMBL" id="CAJVPM010020109">
    <property type="protein sequence ID" value="CAG8633260.1"/>
    <property type="molecule type" value="Genomic_DNA"/>
</dbReference>
<organism evidence="1 2">
    <name type="scientific">Scutellospora calospora</name>
    <dbReference type="NCBI Taxonomy" id="85575"/>
    <lineage>
        <taxon>Eukaryota</taxon>
        <taxon>Fungi</taxon>
        <taxon>Fungi incertae sedis</taxon>
        <taxon>Mucoromycota</taxon>
        <taxon>Glomeromycotina</taxon>
        <taxon>Glomeromycetes</taxon>
        <taxon>Diversisporales</taxon>
        <taxon>Gigasporaceae</taxon>
        <taxon>Scutellospora</taxon>
    </lineage>
</organism>
<gene>
    <name evidence="1" type="ORF">SCALOS_LOCUS8045</name>
</gene>
<reference evidence="1" key="1">
    <citation type="submission" date="2021-06" db="EMBL/GenBank/DDBJ databases">
        <authorList>
            <person name="Kallberg Y."/>
            <person name="Tangrot J."/>
            <person name="Rosling A."/>
        </authorList>
    </citation>
    <scope>NUCLEOTIDE SEQUENCE</scope>
    <source>
        <strain evidence="1">AU212A</strain>
    </source>
</reference>
<protein>
    <submittedName>
        <fullName evidence="1">6693_t:CDS:1</fullName>
    </submittedName>
</protein>
<sequence>MTNFHEYYSELLKKLPLSIKKNIWNRLISRLHNSLSEKQASSIHPDIEVLLINDTTFTNIQVNARIKEATDNLRQEFIKSTEETLKTIKQQKDIECNQIKIDMANWSTKLFELSLKKYIRDGTIYNFIHALEEKD</sequence>